<dbReference type="PANTHER" id="PTHR43270:SF12">
    <property type="entry name" value="SUCCINYL-DIAMINOPIMELATE DESUCCINYLASE"/>
    <property type="match status" value="1"/>
</dbReference>
<dbReference type="Pfam" id="PF01546">
    <property type="entry name" value="Peptidase_M20"/>
    <property type="match status" value="1"/>
</dbReference>
<comment type="caution">
    <text evidence="4">The sequence shown here is derived from an EMBL/GenBank/DDBJ whole genome shotgun (WGS) entry which is preliminary data.</text>
</comment>
<dbReference type="NCBIfam" id="NF005478">
    <property type="entry name" value="PRK07079.1"/>
    <property type="match status" value="1"/>
</dbReference>
<keyword evidence="1" id="KW-0645">Protease</keyword>
<name>A0ABS4BNK3_9HYPH</name>
<protein>
    <submittedName>
        <fullName evidence="4">M20 family metallopeptidase</fullName>
    </submittedName>
</protein>
<dbReference type="Gene3D" id="3.40.630.10">
    <property type="entry name" value="Zn peptidases"/>
    <property type="match status" value="1"/>
</dbReference>
<sequence>MGTKQGALTRISEYFEDGFLADLSRLVEHETESQDPGRKAELKRYLVQEMQPFLESLGCSTQLFENTDPRGGPFLVGERIEDESFETVLTYGHGDVIRAQTDQWREGLAPFRLVVEGERVYGRGTADNKGQHLINLMALKTVIAERGRLGFNLKVVIEMSEEAGSAGLAEFFAAEKERLSADVLIASDGPRIQPDRPTMFMGSRGGVNFDLRIDYREGAHHSGNWGGLLKDPATRLAHAIAAIVDARGQILIPEWRPTSLTPAIREAIAACPLGTRQPPIDEDWGEESLTPAERVFGWNSFAVLAMKSGVPEAPVNAISGHAVAHCQLRYVVGTDPDDILPALRRHLDAHGFSDVAVSPADRVFFKATRLDPDHPWVTRVAASIEATTGMAPVIQPNLAGSLPNDSFTDILGLPTIWVPHSYPGCSQHAPNEHVLLPTCRSALDLMTGLFWDIGEPRSPA</sequence>
<dbReference type="InterPro" id="IPR051458">
    <property type="entry name" value="Cyt/Met_Dipeptidase"/>
</dbReference>
<dbReference type="EMBL" id="JAGJCF010000019">
    <property type="protein sequence ID" value="MBP0617734.1"/>
    <property type="molecule type" value="Genomic_DNA"/>
</dbReference>
<evidence type="ECO:0000256" key="1">
    <source>
        <dbReference type="ARBA" id="ARBA00022670"/>
    </source>
</evidence>
<gene>
    <name evidence="4" type="ORF">J6595_19280</name>
</gene>
<evidence type="ECO:0000313" key="5">
    <source>
        <dbReference type="Proteomes" id="UP000678276"/>
    </source>
</evidence>
<dbReference type="RefSeq" id="WP_209596827.1">
    <property type="nucleotide sequence ID" value="NZ_JAGJCF010000019.1"/>
</dbReference>
<evidence type="ECO:0000256" key="2">
    <source>
        <dbReference type="ARBA" id="ARBA00022723"/>
    </source>
</evidence>
<keyword evidence="3" id="KW-0378">Hydrolase</keyword>
<evidence type="ECO:0000256" key="3">
    <source>
        <dbReference type="ARBA" id="ARBA00022801"/>
    </source>
</evidence>
<keyword evidence="5" id="KW-1185">Reference proteome</keyword>
<organism evidence="4 5">
    <name type="scientific">Jiella mangrovi</name>
    <dbReference type="NCBI Taxonomy" id="2821407"/>
    <lineage>
        <taxon>Bacteria</taxon>
        <taxon>Pseudomonadati</taxon>
        <taxon>Pseudomonadota</taxon>
        <taxon>Alphaproteobacteria</taxon>
        <taxon>Hyphomicrobiales</taxon>
        <taxon>Aurantimonadaceae</taxon>
        <taxon>Jiella</taxon>
    </lineage>
</organism>
<dbReference type="Proteomes" id="UP000678276">
    <property type="component" value="Unassembled WGS sequence"/>
</dbReference>
<reference evidence="4 5" key="1">
    <citation type="submission" date="2021-04" db="EMBL/GenBank/DDBJ databases">
        <title>Whole genome sequence of Jiella sp. KSK16Y-1.</title>
        <authorList>
            <person name="Tuo L."/>
        </authorList>
    </citation>
    <scope>NUCLEOTIDE SEQUENCE [LARGE SCALE GENOMIC DNA]</scope>
    <source>
        <strain evidence="4 5">KSK16Y-1</strain>
    </source>
</reference>
<dbReference type="PANTHER" id="PTHR43270">
    <property type="entry name" value="BETA-ALA-HIS DIPEPTIDASE"/>
    <property type="match status" value="1"/>
</dbReference>
<dbReference type="InterPro" id="IPR002933">
    <property type="entry name" value="Peptidase_M20"/>
</dbReference>
<accession>A0ABS4BNK3</accession>
<dbReference type="SUPFAM" id="SSF53187">
    <property type="entry name" value="Zn-dependent exopeptidases"/>
    <property type="match status" value="1"/>
</dbReference>
<keyword evidence="2" id="KW-0479">Metal-binding</keyword>
<evidence type="ECO:0000313" key="4">
    <source>
        <dbReference type="EMBL" id="MBP0617734.1"/>
    </source>
</evidence>
<dbReference type="Gene3D" id="3.30.70.360">
    <property type="match status" value="1"/>
</dbReference>
<proteinExistence type="predicted"/>